<dbReference type="RefSeq" id="WP_073592832.1">
    <property type="nucleotide sequence ID" value="NZ_MRCE01000006.1"/>
</dbReference>
<evidence type="ECO:0000313" key="2">
    <source>
        <dbReference type="EMBL" id="OKH38970.1"/>
    </source>
</evidence>
<dbReference type="OrthoDB" id="464795at2"/>
<dbReference type="Pfam" id="PF15643">
    <property type="entry name" value="Tox-PL-2"/>
    <property type="match status" value="1"/>
</dbReference>
<protein>
    <recommendedName>
        <fullName evidence="1">Tox-PL-2 domain-containing protein</fullName>
    </recommendedName>
</protein>
<comment type="caution">
    <text evidence="2">The sequence shown here is derived from an EMBL/GenBank/DDBJ whole genome shotgun (WGS) entry which is preliminary data.</text>
</comment>
<dbReference type="InterPro" id="IPR028910">
    <property type="entry name" value="Tox-PL-2_dom"/>
</dbReference>
<proteinExistence type="predicted"/>
<reference evidence="2 3" key="1">
    <citation type="submission" date="2016-11" db="EMBL/GenBank/DDBJ databases">
        <title>Draft Genome Sequences of Nine Cyanobacterial Strains from Diverse Habitats.</title>
        <authorList>
            <person name="Zhu T."/>
            <person name="Hou S."/>
            <person name="Lu X."/>
            <person name="Hess W.R."/>
        </authorList>
    </citation>
    <scope>NUCLEOTIDE SEQUENCE [LARGE SCALE GENOMIC DNA]</scope>
    <source>
        <strain evidence="2 3">IAM M-71</strain>
    </source>
</reference>
<accession>A0A1U7INX4</accession>
<dbReference type="Proteomes" id="UP000185860">
    <property type="component" value="Unassembled WGS sequence"/>
</dbReference>
<dbReference type="STRING" id="454136.NIES2119_07455"/>
<dbReference type="EMBL" id="MRCE01000006">
    <property type="protein sequence ID" value="OKH38970.1"/>
    <property type="molecule type" value="Genomic_DNA"/>
</dbReference>
<dbReference type="AlphaFoldDB" id="A0A1U7INX4"/>
<evidence type="ECO:0000313" key="3">
    <source>
        <dbReference type="Proteomes" id="UP000185860"/>
    </source>
</evidence>
<organism evidence="2 3">
    <name type="scientific">[Phormidium ambiguum] IAM M-71</name>
    <dbReference type="NCBI Taxonomy" id="454136"/>
    <lineage>
        <taxon>Bacteria</taxon>
        <taxon>Bacillati</taxon>
        <taxon>Cyanobacteriota</taxon>
        <taxon>Cyanophyceae</taxon>
        <taxon>Oscillatoriophycideae</taxon>
        <taxon>Aerosakkonematales</taxon>
        <taxon>Aerosakkonemataceae</taxon>
        <taxon>Floridanema</taxon>
    </lineage>
</organism>
<name>A0A1U7INX4_9CYAN</name>
<feature type="domain" description="Tox-PL-2" evidence="1">
    <location>
        <begin position="8"/>
        <end position="105"/>
    </location>
</feature>
<evidence type="ECO:0000259" key="1">
    <source>
        <dbReference type="Pfam" id="PF15643"/>
    </source>
</evidence>
<gene>
    <name evidence="2" type="ORF">NIES2119_07455</name>
</gene>
<sequence length="119" mass="13761">MSELSKEEIFQEIGKIIANFTLYECDDCVIAIMQWFTENGIPGKIIKLKTKYNEDFILSERLERQGITEAVTINGRHYGVQVLGLVFDNISPMGMTLEDWQKDFHCPSEEFIIEHIDSL</sequence>